<evidence type="ECO:0000313" key="4">
    <source>
        <dbReference type="EnsemblPlants" id="OPUNC07G04390.1"/>
    </source>
</evidence>
<evidence type="ECO:0000259" key="3">
    <source>
        <dbReference type="PROSITE" id="PS50106"/>
    </source>
</evidence>
<dbReference type="Gramene" id="OPUNC07G04390.1">
    <property type="protein sequence ID" value="OPUNC07G04390.1"/>
    <property type="gene ID" value="OPUNC07G04390"/>
</dbReference>
<dbReference type="SUPFAM" id="SSF50156">
    <property type="entry name" value="PDZ domain-like"/>
    <property type="match status" value="1"/>
</dbReference>
<feature type="domain" description="PDZ" evidence="3">
    <location>
        <begin position="186"/>
        <end position="225"/>
    </location>
</feature>
<dbReference type="InterPro" id="IPR001478">
    <property type="entry name" value="PDZ"/>
</dbReference>
<dbReference type="PANTHER" id="PTHR47661:SF3">
    <property type="entry name" value="PROTEIN CONTAINING PDZ DOMAIN, A K-BOX DOMAIN, AND A TPR REGION"/>
    <property type="match status" value="1"/>
</dbReference>
<dbReference type="InterPro" id="IPR011990">
    <property type="entry name" value="TPR-like_helical_dom_sf"/>
</dbReference>
<feature type="compositionally biased region" description="Low complexity" evidence="2">
    <location>
        <begin position="141"/>
        <end position="151"/>
    </location>
</feature>
<dbReference type="Proteomes" id="UP000026962">
    <property type="component" value="Chromosome 7"/>
</dbReference>
<evidence type="ECO:0000256" key="2">
    <source>
        <dbReference type="SAM" id="MobiDB-lite"/>
    </source>
</evidence>
<dbReference type="PANTHER" id="PTHR47661">
    <property type="entry name" value="PHOSPHOGLUCAN PHOSPHATASE LSF1, CHLOROPLASTIC"/>
    <property type="match status" value="1"/>
</dbReference>
<organism evidence="4">
    <name type="scientific">Oryza punctata</name>
    <name type="common">Red rice</name>
    <dbReference type="NCBI Taxonomy" id="4537"/>
    <lineage>
        <taxon>Eukaryota</taxon>
        <taxon>Viridiplantae</taxon>
        <taxon>Streptophyta</taxon>
        <taxon>Embryophyta</taxon>
        <taxon>Tracheophyta</taxon>
        <taxon>Spermatophyta</taxon>
        <taxon>Magnoliopsida</taxon>
        <taxon>Liliopsida</taxon>
        <taxon>Poales</taxon>
        <taxon>Poaceae</taxon>
        <taxon>BOP clade</taxon>
        <taxon>Oryzoideae</taxon>
        <taxon>Oryzeae</taxon>
        <taxon>Oryzinae</taxon>
        <taxon>Oryza</taxon>
    </lineage>
</organism>
<feature type="region of interest" description="Disordered" evidence="2">
    <location>
        <begin position="98"/>
        <end position="124"/>
    </location>
</feature>
<feature type="compositionally biased region" description="Low complexity" evidence="2">
    <location>
        <begin position="105"/>
        <end position="117"/>
    </location>
</feature>
<accession>A0A0E0LHM0</accession>
<dbReference type="SUPFAM" id="SSF48452">
    <property type="entry name" value="TPR-like"/>
    <property type="match status" value="1"/>
</dbReference>
<dbReference type="eggNOG" id="ENOG502QQQU">
    <property type="taxonomic scope" value="Eukaryota"/>
</dbReference>
<dbReference type="AlphaFoldDB" id="A0A0E0LHM0"/>
<keyword evidence="1" id="KW-0802">TPR repeat</keyword>
<dbReference type="EnsemblPlants" id="OPUNC07G04390.1">
    <property type="protein sequence ID" value="OPUNC07G04390.1"/>
    <property type="gene ID" value="OPUNC07G04390"/>
</dbReference>
<dbReference type="STRING" id="4537.A0A0E0LHM0"/>
<dbReference type="PROSITE" id="PS50106">
    <property type="entry name" value="PDZ"/>
    <property type="match status" value="1"/>
</dbReference>
<protein>
    <recommendedName>
        <fullName evidence="3">PDZ domain-containing protein</fullName>
    </recommendedName>
</protein>
<name>A0A0E0LHM0_ORYPU</name>
<sequence length="424" mass="46882">MPRGLASIFDLHSVAREWACGLCGSRRLWRHHIAGDEPHNPLLLLICTSSTTIASSPAPRFPRPRRARAAAAAAAGRLAPSLPAMALAHQLVANRPLLPTPAPRVPRASSSSSSSNARPPPLLGRDCRLTLLRAERRTLAVARASSSSSSSQTEPKSEGGEAAPAAATEGEEQPYEEYEVEILKPYGLKFAKGRDGGTYIEAILPGASADQTGKFQVGDKVLATSAVFGEEIWPAAGYGQTMYCIRQRVGPLYMKMEKRFGKWDGAAELSEKEIIRAERNSGVISNRVREIQLQNYQRKMEQKMQREEDLRMGLRLYKDGKYEEALEKFESVLGSKPEINESSIASYNVACCYSKLDRIQAGISALEDALKAGYEDFKRIRTDPDLENLRKTEEFNILLNKYDESFINENAINAIKSLFGFNKK</sequence>
<dbReference type="Gene3D" id="1.25.40.10">
    <property type="entry name" value="Tetratricopeptide repeat domain"/>
    <property type="match status" value="1"/>
</dbReference>
<evidence type="ECO:0000256" key="1">
    <source>
        <dbReference type="PROSITE-ProRule" id="PRU00339"/>
    </source>
</evidence>
<reference evidence="4" key="2">
    <citation type="submission" date="2018-05" db="EMBL/GenBank/DDBJ databases">
        <title>OpunRS2 (Oryza punctata Reference Sequence Version 2).</title>
        <authorList>
            <person name="Zhang J."/>
            <person name="Kudrna D."/>
            <person name="Lee S."/>
            <person name="Talag J."/>
            <person name="Welchert J."/>
            <person name="Wing R.A."/>
        </authorList>
    </citation>
    <scope>NUCLEOTIDE SEQUENCE [LARGE SCALE GENOMIC DNA]</scope>
</reference>
<evidence type="ECO:0000313" key="5">
    <source>
        <dbReference type="Proteomes" id="UP000026962"/>
    </source>
</evidence>
<feature type="region of interest" description="Disordered" evidence="2">
    <location>
        <begin position="141"/>
        <end position="175"/>
    </location>
</feature>
<reference evidence="4" key="1">
    <citation type="submission" date="2015-04" db="UniProtKB">
        <authorList>
            <consortium name="EnsemblPlants"/>
        </authorList>
    </citation>
    <scope>IDENTIFICATION</scope>
</reference>
<proteinExistence type="predicted"/>
<dbReference type="PROSITE" id="PS50005">
    <property type="entry name" value="TPR"/>
    <property type="match status" value="1"/>
</dbReference>
<dbReference type="InterPro" id="IPR036034">
    <property type="entry name" value="PDZ_sf"/>
</dbReference>
<keyword evidence="5" id="KW-1185">Reference proteome</keyword>
<dbReference type="InterPro" id="IPR019734">
    <property type="entry name" value="TPR_rpt"/>
</dbReference>
<dbReference type="Gene3D" id="2.30.42.10">
    <property type="match status" value="1"/>
</dbReference>
<feature type="repeat" description="TPR" evidence="1">
    <location>
        <begin position="306"/>
        <end position="339"/>
    </location>
</feature>
<dbReference type="HOGENOM" id="CLU_053421_2_0_1"/>
<dbReference type="NCBIfam" id="NF047558">
    <property type="entry name" value="TPR_END_plus"/>
    <property type="match status" value="1"/>
</dbReference>